<evidence type="ECO:0000313" key="3">
    <source>
        <dbReference type="EMBL" id="MTW17347.1"/>
    </source>
</evidence>
<keyword evidence="2" id="KW-0812">Transmembrane</keyword>
<proteinExistence type="predicted"/>
<keyword evidence="2" id="KW-1133">Transmembrane helix</keyword>
<organism evidence="3 4">
    <name type="scientific">Rhodoplanes serenus</name>
    <dbReference type="NCBI Taxonomy" id="200615"/>
    <lineage>
        <taxon>Bacteria</taxon>
        <taxon>Pseudomonadati</taxon>
        <taxon>Pseudomonadota</taxon>
        <taxon>Alphaproteobacteria</taxon>
        <taxon>Hyphomicrobiales</taxon>
        <taxon>Nitrobacteraceae</taxon>
        <taxon>Rhodoplanes</taxon>
    </lineage>
</organism>
<feature type="compositionally biased region" description="Low complexity" evidence="1">
    <location>
        <begin position="313"/>
        <end position="337"/>
    </location>
</feature>
<evidence type="ECO:0000256" key="2">
    <source>
        <dbReference type="SAM" id="Phobius"/>
    </source>
</evidence>
<name>A0A9X4XMG2_9BRAD</name>
<comment type="caution">
    <text evidence="3">The sequence shown here is derived from an EMBL/GenBank/DDBJ whole genome shotgun (WGS) entry which is preliminary data.</text>
</comment>
<evidence type="ECO:0000313" key="4">
    <source>
        <dbReference type="Proteomes" id="UP000438991"/>
    </source>
</evidence>
<feature type="transmembrane region" description="Helical" evidence="2">
    <location>
        <begin position="44"/>
        <end position="62"/>
    </location>
</feature>
<sequence>MLGFDATSGAALPPVWVAGAVAAVVAAGAGLLVVAGWRGGAGRRVLAGLAVVAALGLAAWTAELAATAQARRAERHALAARLAELTGRALVPGSPLACLDGLAGTAAEPACEAVLLGRPETTAAAVAYVAAQLALLGEAAPAAARDPALAPVLAPLRRTLAADRFGVVAHVLAQRAGCTAESCAALALLDDPERVRANIRDHRFELLLARNVAAWPGGSGLAAGDALTGSAAASQSFSPPLGPAPALAGTGSPAPGAAAPATGPAATGASGRPGSSRYDFPSAASIPPVSIMSPEPAGPAPPVGARDIPAPTPGTAGAAPPARKPAPAAAPAAAAPPAAAPSPPARASGRPATPAQAAPAAARPGPTAPPAAADDD</sequence>
<accession>A0A9X4XMG2</accession>
<dbReference type="EMBL" id="WNKV01000010">
    <property type="protein sequence ID" value="MTW17347.1"/>
    <property type="molecule type" value="Genomic_DNA"/>
</dbReference>
<reference evidence="3 4" key="1">
    <citation type="submission" date="2019-11" db="EMBL/GenBank/DDBJ databases">
        <title>Whole-genome sequence of Rhodoplanes serenus DSM 18633, type strain.</title>
        <authorList>
            <person name="Kyndt J.A."/>
            <person name="Meyer T.E."/>
        </authorList>
    </citation>
    <scope>NUCLEOTIDE SEQUENCE [LARGE SCALE GENOMIC DNA]</scope>
    <source>
        <strain evidence="3 4">DSM 18633</strain>
    </source>
</reference>
<dbReference type="Proteomes" id="UP000438991">
    <property type="component" value="Unassembled WGS sequence"/>
</dbReference>
<keyword evidence="2" id="KW-0472">Membrane</keyword>
<feature type="compositionally biased region" description="Low complexity" evidence="1">
    <location>
        <begin position="244"/>
        <end position="277"/>
    </location>
</feature>
<gene>
    <name evidence="3" type="ORF">GJ689_14155</name>
</gene>
<feature type="compositionally biased region" description="Low complexity" evidence="1">
    <location>
        <begin position="345"/>
        <end position="365"/>
    </location>
</feature>
<dbReference type="AlphaFoldDB" id="A0A9X4XMG2"/>
<evidence type="ECO:0000256" key="1">
    <source>
        <dbReference type="SAM" id="MobiDB-lite"/>
    </source>
</evidence>
<protein>
    <submittedName>
        <fullName evidence="3">Uncharacterized protein</fullName>
    </submittedName>
</protein>
<feature type="transmembrane region" description="Helical" evidence="2">
    <location>
        <begin position="15"/>
        <end position="37"/>
    </location>
</feature>
<feature type="region of interest" description="Disordered" evidence="1">
    <location>
        <begin position="232"/>
        <end position="376"/>
    </location>
</feature>
<dbReference type="RefSeq" id="WP_155480084.1">
    <property type="nucleotide sequence ID" value="NZ_WNKV01000010.1"/>
</dbReference>